<proteinExistence type="predicted"/>
<gene>
    <name evidence="1" type="ORF">COLO4_04676</name>
</gene>
<evidence type="ECO:0000313" key="1">
    <source>
        <dbReference type="EMBL" id="OMP10257.1"/>
    </source>
</evidence>
<accession>A0A1R3KT90</accession>
<evidence type="ECO:0000313" key="2">
    <source>
        <dbReference type="Proteomes" id="UP000187203"/>
    </source>
</evidence>
<reference evidence="2" key="1">
    <citation type="submission" date="2013-09" db="EMBL/GenBank/DDBJ databases">
        <title>Corchorus olitorius genome sequencing.</title>
        <authorList>
            <person name="Alam M."/>
            <person name="Haque M.S."/>
            <person name="Islam M.S."/>
            <person name="Emdad E.M."/>
            <person name="Islam M.M."/>
            <person name="Ahmed B."/>
            <person name="Halim A."/>
            <person name="Hossen Q.M.M."/>
            <person name="Hossain M.Z."/>
            <person name="Ahmed R."/>
            <person name="Khan M.M."/>
            <person name="Islam R."/>
            <person name="Rashid M.M."/>
            <person name="Khan S.A."/>
            <person name="Rahman M.S."/>
            <person name="Alam M."/>
            <person name="Yahiya A.S."/>
            <person name="Khan M.S."/>
            <person name="Azam M.S."/>
            <person name="Haque T."/>
            <person name="Lashkar M.Z.H."/>
            <person name="Akhand A.I."/>
            <person name="Morshed G."/>
            <person name="Roy S."/>
            <person name="Uddin K.S."/>
            <person name="Rabeya T."/>
            <person name="Hossain A.S."/>
            <person name="Chowdhury A."/>
            <person name="Snigdha A.R."/>
            <person name="Mortoza M.S."/>
            <person name="Matin S.A."/>
            <person name="Hoque S.M.E."/>
            <person name="Islam M.K."/>
            <person name="Roy D.K."/>
            <person name="Haider R."/>
            <person name="Moosa M.M."/>
            <person name="Elias S.M."/>
            <person name="Hasan A.M."/>
            <person name="Jahan S."/>
            <person name="Shafiuddin M."/>
            <person name="Mahmood N."/>
            <person name="Shommy N.S."/>
        </authorList>
    </citation>
    <scope>NUCLEOTIDE SEQUENCE [LARGE SCALE GENOMIC DNA]</scope>
    <source>
        <strain evidence="2">cv. O-4</strain>
    </source>
</reference>
<dbReference type="EMBL" id="AWUE01011961">
    <property type="protein sequence ID" value="OMP10257.1"/>
    <property type="molecule type" value="Genomic_DNA"/>
</dbReference>
<dbReference type="Proteomes" id="UP000187203">
    <property type="component" value="Unassembled WGS sequence"/>
</dbReference>
<comment type="caution">
    <text evidence="1">The sequence shown here is derived from an EMBL/GenBank/DDBJ whole genome shotgun (WGS) entry which is preliminary data.</text>
</comment>
<name>A0A1R3KT90_9ROSI</name>
<keyword evidence="2" id="KW-1185">Reference proteome</keyword>
<dbReference type="AlphaFoldDB" id="A0A1R3KT90"/>
<organism evidence="1 2">
    <name type="scientific">Corchorus olitorius</name>
    <dbReference type="NCBI Taxonomy" id="93759"/>
    <lineage>
        <taxon>Eukaryota</taxon>
        <taxon>Viridiplantae</taxon>
        <taxon>Streptophyta</taxon>
        <taxon>Embryophyta</taxon>
        <taxon>Tracheophyta</taxon>
        <taxon>Spermatophyta</taxon>
        <taxon>Magnoliopsida</taxon>
        <taxon>eudicotyledons</taxon>
        <taxon>Gunneridae</taxon>
        <taxon>Pentapetalae</taxon>
        <taxon>rosids</taxon>
        <taxon>malvids</taxon>
        <taxon>Malvales</taxon>
        <taxon>Malvaceae</taxon>
        <taxon>Grewioideae</taxon>
        <taxon>Apeibeae</taxon>
        <taxon>Corchorus</taxon>
    </lineage>
</organism>
<protein>
    <submittedName>
        <fullName evidence="1">Uncharacterized protein</fullName>
    </submittedName>
</protein>
<sequence length="76" mass="9297">MRREREDGRLSRVVCLRERLQFFDGMGEILEEEGREMMKGFFLCVLWRDEMCVCVWDECGGRRWVERMEIVESEQE</sequence>